<proteinExistence type="predicted"/>
<sequence length="214" mass="24930">MQINHTKKVPWEDERQFMSEHEKDSVLLFDEMAIKKWLNYDIKNDMEEGRSSDLASQALVFMARGFIDSWKIPFSHFLSSGIVKHVELMLILYLLIEPLLEIGLYVRTMVCDQGTSNQTALQFLGVTKHQPYFMFREQKIYVLSVRNNFMASDFIVNDKIVTWRAIENLASSDSLSQTARAIPKLSEKHINPNNFEKLSVKLTAQVFSYPFMQH</sequence>
<organism evidence="3 4">
    <name type="scientific">Dryococelus australis</name>
    <dbReference type="NCBI Taxonomy" id="614101"/>
    <lineage>
        <taxon>Eukaryota</taxon>
        <taxon>Metazoa</taxon>
        <taxon>Ecdysozoa</taxon>
        <taxon>Arthropoda</taxon>
        <taxon>Hexapoda</taxon>
        <taxon>Insecta</taxon>
        <taxon>Pterygota</taxon>
        <taxon>Neoptera</taxon>
        <taxon>Polyneoptera</taxon>
        <taxon>Phasmatodea</taxon>
        <taxon>Verophasmatodea</taxon>
        <taxon>Anareolatae</taxon>
        <taxon>Phasmatidae</taxon>
        <taxon>Eurycanthinae</taxon>
        <taxon>Dryococelus</taxon>
    </lineage>
</organism>
<dbReference type="Proteomes" id="UP001159363">
    <property type="component" value="Chromosome 3"/>
</dbReference>
<reference evidence="3 4" key="1">
    <citation type="submission" date="2023-02" db="EMBL/GenBank/DDBJ databases">
        <title>LHISI_Scaffold_Assembly.</title>
        <authorList>
            <person name="Stuart O.P."/>
            <person name="Cleave R."/>
            <person name="Magrath M.J.L."/>
            <person name="Mikheyev A.S."/>
        </authorList>
    </citation>
    <scope>NUCLEOTIDE SEQUENCE [LARGE SCALE GENOMIC DNA]</scope>
    <source>
        <strain evidence="3">Daus_M_001</strain>
        <tissue evidence="3">Leg muscle</tissue>
    </source>
</reference>
<evidence type="ECO:0008006" key="5">
    <source>
        <dbReference type="Google" id="ProtNLM"/>
    </source>
</evidence>
<comment type="caution">
    <text evidence="3">The sequence shown here is derived from an EMBL/GenBank/DDBJ whole genome shotgun (WGS) entry which is preliminary data.</text>
</comment>
<feature type="domain" description="Transposable element P transposase-like GTP-binding insertion" evidence="2">
    <location>
        <begin position="145"/>
        <end position="208"/>
    </location>
</feature>
<evidence type="ECO:0000313" key="3">
    <source>
        <dbReference type="EMBL" id="KAJ8889731.1"/>
    </source>
</evidence>
<protein>
    <recommendedName>
        <fullName evidence="5">Transposase</fullName>
    </recommendedName>
</protein>
<dbReference type="EMBL" id="JARBHB010000003">
    <property type="protein sequence ID" value="KAJ8889731.1"/>
    <property type="molecule type" value="Genomic_DNA"/>
</dbReference>
<dbReference type="Pfam" id="PF21787">
    <property type="entry name" value="TNP-like_RNaseH_N"/>
    <property type="match status" value="1"/>
</dbReference>
<name>A0ABQ9I020_9NEOP</name>
<gene>
    <name evidence="3" type="ORF">PR048_009232</name>
</gene>
<accession>A0ABQ9I020</accession>
<feature type="domain" description="Transposable element P transposase-like RNase H" evidence="1">
    <location>
        <begin position="18"/>
        <end position="125"/>
    </location>
</feature>
<dbReference type="InterPro" id="IPR048366">
    <property type="entry name" value="TNP-like_GBD"/>
</dbReference>
<evidence type="ECO:0000313" key="4">
    <source>
        <dbReference type="Proteomes" id="UP001159363"/>
    </source>
</evidence>
<dbReference type="Pfam" id="PF21788">
    <property type="entry name" value="TNP-like_GBD"/>
    <property type="match status" value="1"/>
</dbReference>
<evidence type="ECO:0000259" key="2">
    <source>
        <dbReference type="Pfam" id="PF21788"/>
    </source>
</evidence>
<evidence type="ECO:0000259" key="1">
    <source>
        <dbReference type="Pfam" id="PF21787"/>
    </source>
</evidence>
<keyword evidence="4" id="KW-1185">Reference proteome</keyword>
<dbReference type="InterPro" id="IPR048365">
    <property type="entry name" value="TNP-like_RNaseH_N"/>
</dbReference>